<dbReference type="SUPFAM" id="SSF56112">
    <property type="entry name" value="Protein kinase-like (PK-like)"/>
    <property type="match status" value="1"/>
</dbReference>
<keyword evidence="2" id="KW-1185">Reference proteome</keyword>
<reference evidence="1" key="1">
    <citation type="submission" date="2023-05" db="EMBL/GenBank/DDBJ databases">
        <authorList>
            <person name="Huff M."/>
        </authorList>
    </citation>
    <scope>NUCLEOTIDE SEQUENCE</scope>
</reference>
<gene>
    <name evidence="1" type="ORF">FPE_LOCUS5324</name>
</gene>
<protein>
    <submittedName>
        <fullName evidence="1">Uncharacterized protein</fullName>
    </submittedName>
</protein>
<organism evidence="1 2">
    <name type="scientific">Fraxinus pennsylvanica</name>
    <dbReference type="NCBI Taxonomy" id="56036"/>
    <lineage>
        <taxon>Eukaryota</taxon>
        <taxon>Viridiplantae</taxon>
        <taxon>Streptophyta</taxon>
        <taxon>Embryophyta</taxon>
        <taxon>Tracheophyta</taxon>
        <taxon>Spermatophyta</taxon>
        <taxon>Magnoliopsida</taxon>
        <taxon>eudicotyledons</taxon>
        <taxon>Gunneridae</taxon>
        <taxon>Pentapetalae</taxon>
        <taxon>asterids</taxon>
        <taxon>lamiids</taxon>
        <taxon>Lamiales</taxon>
        <taxon>Oleaceae</taxon>
        <taxon>Oleeae</taxon>
        <taxon>Fraxinus</taxon>
    </lineage>
</organism>
<dbReference type="EMBL" id="OU503038">
    <property type="protein sequence ID" value="CAI9757894.1"/>
    <property type="molecule type" value="Genomic_DNA"/>
</dbReference>
<name>A0AAD1YW12_9LAMI</name>
<sequence>MYDYCQLRELRGQYEGNFRSLWLYSQLDGRIVMYGEFRLFLIIAVYCDCVCKSRPEMYDYCQLRELRGQYEGNFRSLWLYSQLDGRIVMYGEFRLFLTSPFPTFSSPAKRFSYPAKCELENRHCIVLEATFSYAWASNVLLDKEMNAILGDFGLARMHDHGQEAAASPNPNSLLGRWLCPTPVTAKTGLHQLRNAENGNQFFELEFVDLII</sequence>
<accession>A0AAD1YW12</accession>
<proteinExistence type="predicted"/>
<evidence type="ECO:0000313" key="2">
    <source>
        <dbReference type="Proteomes" id="UP000834106"/>
    </source>
</evidence>
<dbReference type="Proteomes" id="UP000834106">
    <property type="component" value="Chromosome 3"/>
</dbReference>
<evidence type="ECO:0000313" key="1">
    <source>
        <dbReference type="EMBL" id="CAI9757894.1"/>
    </source>
</evidence>
<dbReference type="AlphaFoldDB" id="A0AAD1YW12"/>
<dbReference type="InterPro" id="IPR011009">
    <property type="entry name" value="Kinase-like_dom_sf"/>
</dbReference>